<dbReference type="PANTHER" id="PTHR11102">
    <property type="entry name" value="SEL-1-LIKE PROTEIN"/>
    <property type="match status" value="1"/>
</dbReference>
<dbReference type="InterPro" id="IPR006597">
    <property type="entry name" value="Sel1-like"/>
</dbReference>
<dbReference type="SUPFAM" id="SSF81901">
    <property type="entry name" value="HCP-like"/>
    <property type="match status" value="9"/>
</dbReference>
<proteinExistence type="predicted"/>
<dbReference type="InterPro" id="IPR050767">
    <property type="entry name" value="Sel1_AlgK"/>
</dbReference>
<sequence>MAVDISQQDAQAGSDEVPLVIKMTRARSAARLKVDDPTDMQAYRLARGMACAAAVKAGAPEGYVALADWYALGGDSAAPDDAVLAQGYELARKFYAEAVADGDTQGTSLFGMARLWGPVRVDGALANYFDVVHVGADGEEDLSGLAGAIMANAPTAEGVAWMTRAAAGATPGAAAWLADLAGYRGLVPPGMDARASAMLPDLPDLPELDTWLQRAIAGAEVAAMGAGARRVLVDPLATEARRGEARALLGRAADGGDVLSMLLVADGLLRAARAGGAGGGDPARAVALLEHVVAMQGATPLNHEWAATRLMECCRDGVGVPADAARAMHWRREAARLGGVGAMAALGATCMDDNGPIPRDEALEWLHRAADAGDADSMARLGLCQVVGLTGDARQGEALLQQAAGAGSVLAMVMLGDLYATKDVASGAVRGESPLAVDMGQADHYYAMAADRGDVGAMVRHARCLRDGTGVARDPAAALGWYRAAAAQGDIEAMLGAGQLCCDPAAGVTDPAEGVRLLQHVAWGTDAHARVAAHALIALHAHDANPAERHRWEDQAIALGDLQVALDAARRIFDDPAADATMRARGVDLLDRVTADGSGATPAQQGEAFNLQVAYCAQGHGADPAREAASRLRAAELGNADAMAWMGEAYFIRDRGVVPDEALEWLRRSAAAKNPISMANLGFCEIIGMAGQVSRDIRGGLMLLDEAAKLDSGYAKRLVGDLHATKNVAIGAVRGTSQLAVDLDLAAAAYATAAARGDVVAMVRHADCLRAGTGCEADMAAALQWYQKAADAGDVEGMLGAGRICCDPASGVADRDRGIALFTQAARGGDANALAATHELIGLHYNDTDPSALRQWEDRAVTLGDMRVALDAARRILHADGGVEATAAERAVMLLRKVTAQDSGADAAQRGEASDLLADCLVDGTGIAADAAAALSCRRVAAELGNDDAMEWLANDYFFRDMGVAPDEALEWLRRSAAAKNPRSMAGLGFCLVIGVGGAVAADVPAGQALLREAINLQCGEAAWMLADLYAHRDVRVETISGTSPLAVNMEQAAPLYSKAAGLGEVIGMARYADCLSRGEGVAQNTADALLWYQKAAEAGYVPGMLGVARLCGDQATALTWYERASDDGNLWAMLGAGQIYCDPASVRPDRDRGIALLAQVARGNGAVALSAARALIKAHPFDKAPAERHRWEDRAVALGDMQVALGVAKRIINGPSPSAAGGARAASLLGQITRTQAQGVSDASRAEAFDLLADCADRGIGIAADPGMVVEYRRKAAELGNDYALWWMGNCYLNPARGVAADEALDWLTKAGTAKKTSSMAELGWCYMVGPRKDLKADPRTGERLLREAVKLGSSYAMRILGDLYAYRENSLGELTGTSPLAVDPGAAAEFYLMGAQKGDQWSMVRYARAAEGGMGIEKDLGLALHWHEKAAQAGVVSSMMDAARLSGDETAALKWYGMAGRVGNVTGMMEAARLSTDAANALYWHEKAATYGNVEAMVRAGQAYAALWTAQPDDGGANRDGANRQKALTWLARGAQGADGYAPIAVRALVALHRHDADPAALERWKARALELGDMDVAYETATDILHAATPDATAAAHAVELLHRVTAQDSGVPHETRGAAALLLAQCYAHGTGCVADGERARTYYQMAAQHGSTTAIRWMAQDTTCHSFDGIAPVRGLDRQGLYWMEQAAATDDPDMMCRLGFCYVIGVDSVVKADVKAGLRLLEAALDLGHDQAGRILGDLYGTEYNRMGHVAGRSVLAVDMAQAAHYYQIGAQMGDGVAMLRYADCLRDGNGVTRDVHAALALYLDLAGRGEVAGMLRAGQLYATDDTVANRERAITSFGNAVKANNSTLAMCRLGEIYAAAQDWPHALQWLEKSAAGGFAEAIVHLAGISLRTDVPGAPDRAKAIERLKLAVRDGFVPAKRMLGCQLIIGANIARDLDAGVRLLGDPGVADGDVDACYWLGRAEYDRKNLSEAARWYIRAMELGSYSARGSLLLVRLAEPGLVPASRCLAFLGTPENINILVRFGGLTTPLRAIGDFYKQLAEEKYTAGPSDIAAMQGDFVRASEFYALADKAGEDPSLYLRAYVALGAGSSQGGVLRQGAIQQYEKIAADGDVAAMKVLSCLHSAHPQNPCADPDRMFLWTKRAADKGDAWAMLRLAYCHCLGIGVSQNYKTALKIFEYLAKEKVGWGLFGEGMYYLYQDSSLFFNNYDGGIRLLHDAHALVPSGGAAQLVAYNCEMMATSLENARKSKSERRFVAPLAGVESQIDIPNPEYCVPRIFALLGMHVNALTLVDILPCSREWMATRMGQDVQTCFNGVVLPSTKILKAMS</sequence>
<dbReference type="Pfam" id="PF08238">
    <property type="entry name" value="Sel1"/>
    <property type="match status" value="25"/>
</dbReference>
<protein>
    <recommendedName>
        <fullName evidence="3">Sel1 repeat family protein</fullName>
    </recommendedName>
</protein>
<reference evidence="1" key="1">
    <citation type="journal article" date="2021" name="Polymers (Basel)">
        <title>Highly Stretchable Bacterial Cellulose Produced by Komagataeibacter hansenii SI1.</title>
        <authorList>
            <person name="Cielecka I."/>
            <person name="Ryngajllo M."/>
            <person name="Maniukiewicz W."/>
            <person name="Bielecki S."/>
        </authorList>
    </citation>
    <scope>NUCLEOTIDE SEQUENCE</scope>
    <source>
        <strain evidence="1">SI1</strain>
    </source>
</reference>
<dbReference type="SMART" id="SM00671">
    <property type="entry name" value="SEL1"/>
    <property type="match status" value="26"/>
</dbReference>
<gene>
    <name evidence="1" type="ORF">K1W68_09505</name>
</gene>
<evidence type="ECO:0008006" key="3">
    <source>
        <dbReference type="Google" id="ProtNLM"/>
    </source>
</evidence>
<reference evidence="1" key="2">
    <citation type="submission" date="2022-03" db="EMBL/GenBank/DDBJ databases">
        <authorList>
            <person name="Ryngajllo M."/>
            <person name="Jacek P."/>
            <person name="Kubiak K."/>
        </authorList>
    </citation>
    <scope>NUCLEOTIDE SEQUENCE</scope>
    <source>
        <strain evidence="1">SI1</strain>
    </source>
</reference>
<dbReference type="EMBL" id="JAIBCX010000021">
    <property type="protein sequence ID" value="MCJ8354217.1"/>
    <property type="molecule type" value="Genomic_DNA"/>
</dbReference>
<dbReference type="RefSeq" id="WP_247067126.1">
    <property type="nucleotide sequence ID" value="NZ_CP094848.1"/>
</dbReference>
<name>A0AAW5EU07_NOVHA</name>
<accession>A0AAW5EU07</accession>
<dbReference type="InterPro" id="IPR011990">
    <property type="entry name" value="TPR-like_helical_dom_sf"/>
</dbReference>
<dbReference type="PANTHER" id="PTHR11102:SF160">
    <property type="entry name" value="ERAD-ASSOCIATED E3 UBIQUITIN-PROTEIN LIGASE COMPONENT HRD3"/>
    <property type="match status" value="1"/>
</dbReference>
<comment type="caution">
    <text evidence="1">The sequence shown here is derived from an EMBL/GenBank/DDBJ whole genome shotgun (WGS) entry which is preliminary data.</text>
</comment>
<evidence type="ECO:0000313" key="1">
    <source>
        <dbReference type="EMBL" id="MCJ8354217.1"/>
    </source>
</evidence>
<organism evidence="1 2">
    <name type="scientific">Novacetimonas hansenii</name>
    <name type="common">Komagataeibacter hansenii</name>
    <dbReference type="NCBI Taxonomy" id="436"/>
    <lineage>
        <taxon>Bacteria</taxon>
        <taxon>Pseudomonadati</taxon>
        <taxon>Pseudomonadota</taxon>
        <taxon>Alphaproteobacteria</taxon>
        <taxon>Acetobacterales</taxon>
        <taxon>Acetobacteraceae</taxon>
        <taxon>Novacetimonas</taxon>
    </lineage>
</organism>
<dbReference type="Gene3D" id="1.25.40.10">
    <property type="entry name" value="Tetratricopeptide repeat domain"/>
    <property type="match status" value="12"/>
</dbReference>
<dbReference type="Proteomes" id="UP001202887">
    <property type="component" value="Unassembled WGS sequence"/>
</dbReference>
<evidence type="ECO:0000313" key="2">
    <source>
        <dbReference type="Proteomes" id="UP001202887"/>
    </source>
</evidence>